<dbReference type="Gramene" id="OMERI01G14220.1">
    <property type="protein sequence ID" value="OMERI01G14220.1"/>
    <property type="gene ID" value="OMERI01G14220"/>
</dbReference>
<keyword evidence="3" id="KW-1185">Reference proteome</keyword>
<reference evidence="2" key="1">
    <citation type="submission" date="2015-04" db="UniProtKB">
        <authorList>
            <consortium name="EnsemblPlants"/>
        </authorList>
    </citation>
    <scope>IDENTIFICATION</scope>
</reference>
<evidence type="ECO:0000313" key="3">
    <source>
        <dbReference type="Proteomes" id="UP000008021"/>
    </source>
</evidence>
<accession>A0A0E0C1X5</accession>
<evidence type="ECO:0000256" key="1">
    <source>
        <dbReference type="SAM" id="MobiDB-lite"/>
    </source>
</evidence>
<dbReference type="AlphaFoldDB" id="A0A0E0C1X5"/>
<evidence type="ECO:0000313" key="2">
    <source>
        <dbReference type="EnsemblPlants" id="OMERI01G14220.1"/>
    </source>
</evidence>
<protein>
    <submittedName>
        <fullName evidence="2">Uncharacterized protein</fullName>
    </submittedName>
</protein>
<dbReference type="EnsemblPlants" id="OMERI01G14220.1">
    <property type="protein sequence ID" value="OMERI01G14220.1"/>
    <property type="gene ID" value="OMERI01G14220"/>
</dbReference>
<feature type="compositionally biased region" description="Polar residues" evidence="1">
    <location>
        <begin position="64"/>
        <end position="80"/>
    </location>
</feature>
<organism evidence="2">
    <name type="scientific">Oryza meridionalis</name>
    <dbReference type="NCBI Taxonomy" id="40149"/>
    <lineage>
        <taxon>Eukaryota</taxon>
        <taxon>Viridiplantae</taxon>
        <taxon>Streptophyta</taxon>
        <taxon>Embryophyta</taxon>
        <taxon>Tracheophyta</taxon>
        <taxon>Spermatophyta</taxon>
        <taxon>Magnoliopsida</taxon>
        <taxon>Liliopsida</taxon>
        <taxon>Poales</taxon>
        <taxon>Poaceae</taxon>
        <taxon>BOP clade</taxon>
        <taxon>Oryzoideae</taxon>
        <taxon>Oryzeae</taxon>
        <taxon>Oryzinae</taxon>
        <taxon>Oryza</taxon>
    </lineage>
</organism>
<sequence>MVGCWFGDKSSTYEIPIVVGRLARQAAPMSLTKCSVGTSLTAAGIAMAASRTEMGATALPSPSPIENSTASRSPFPTTSRPMIDEQTTERAAEIGGAVTGRKPSLAELWRRHRRCSCNSSCPPIEREER</sequence>
<name>A0A0E0C1X5_9ORYZ</name>
<reference evidence="2" key="2">
    <citation type="submission" date="2018-05" db="EMBL/GenBank/DDBJ databases">
        <title>OmerRS3 (Oryza meridionalis Reference Sequence Version 3).</title>
        <authorList>
            <person name="Zhang J."/>
            <person name="Kudrna D."/>
            <person name="Lee S."/>
            <person name="Talag J."/>
            <person name="Welchert J."/>
            <person name="Wing R.A."/>
        </authorList>
    </citation>
    <scope>NUCLEOTIDE SEQUENCE [LARGE SCALE GENOMIC DNA]</scope>
    <source>
        <strain evidence="2">cv. OR44</strain>
    </source>
</reference>
<proteinExistence type="predicted"/>
<dbReference type="HOGENOM" id="CLU_1952220_0_0_1"/>
<dbReference type="Proteomes" id="UP000008021">
    <property type="component" value="Chromosome 1"/>
</dbReference>
<feature type="region of interest" description="Disordered" evidence="1">
    <location>
        <begin position="55"/>
        <end position="103"/>
    </location>
</feature>